<dbReference type="AlphaFoldDB" id="A0A383DHD1"/>
<keyword evidence="1" id="KW-0812">Transmembrane</keyword>
<dbReference type="EMBL" id="UINC01217346">
    <property type="protein sequence ID" value="SVE43906.1"/>
    <property type="molecule type" value="Genomic_DNA"/>
</dbReference>
<organism evidence="2">
    <name type="scientific">marine metagenome</name>
    <dbReference type="NCBI Taxonomy" id="408172"/>
    <lineage>
        <taxon>unclassified sequences</taxon>
        <taxon>metagenomes</taxon>
        <taxon>ecological metagenomes</taxon>
    </lineage>
</organism>
<feature type="transmembrane region" description="Helical" evidence="1">
    <location>
        <begin position="37"/>
        <end position="58"/>
    </location>
</feature>
<evidence type="ECO:0000256" key="1">
    <source>
        <dbReference type="SAM" id="Phobius"/>
    </source>
</evidence>
<evidence type="ECO:0000313" key="2">
    <source>
        <dbReference type="EMBL" id="SVE43906.1"/>
    </source>
</evidence>
<gene>
    <name evidence="2" type="ORF">METZ01_LOCUS496760</name>
</gene>
<accession>A0A383DHD1</accession>
<reference evidence="2" key="1">
    <citation type="submission" date="2018-05" db="EMBL/GenBank/DDBJ databases">
        <authorList>
            <person name="Lanie J.A."/>
            <person name="Ng W.-L."/>
            <person name="Kazmierczak K.M."/>
            <person name="Andrzejewski T.M."/>
            <person name="Davidsen T.M."/>
            <person name="Wayne K.J."/>
            <person name="Tettelin H."/>
            <person name="Glass J.I."/>
            <person name="Rusch D."/>
            <person name="Podicherti R."/>
            <person name="Tsui H.-C.T."/>
            <person name="Winkler M.E."/>
        </authorList>
    </citation>
    <scope>NUCLEOTIDE SEQUENCE</scope>
</reference>
<proteinExistence type="predicted"/>
<sequence>SIYDLYANKNDKIVWLEFFFAVYAGASFLLSTQRIPALAPFLALFALGFVLVGLTGLLETNRASRFVETWKSEPAILDQDM</sequence>
<protein>
    <submittedName>
        <fullName evidence="2">Uncharacterized protein</fullName>
    </submittedName>
</protein>
<name>A0A383DHD1_9ZZZZ</name>
<keyword evidence="1" id="KW-0472">Membrane</keyword>
<feature type="transmembrane region" description="Helical" evidence="1">
    <location>
        <begin position="12"/>
        <end position="31"/>
    </location>
</feature>
<feature type="non-terminal residue" evidence="2">
    <location>
        <position position="1"/>
    </location>
</feature>
<keyword evidence="1" id="KW-1133">Transmembrane helix</keyword>